<proteinExistence type="predicted"/>
<feature type="signal peptide" evidence="1">
    <location>
        <begin position="1"/>
        <end position="20"/>
    </location>
</feature>
<comment type="caution">
    <text evidence="2">The sequence shown here is derived from an EMBL/GenBank/DDBJ whole genome shotgun (WGS) entry which is preliminary data.</text>
</comment>
<evidence type="ECO:0000313" key="2">
    <source>
        <dbReference type="EMBL" id="GGG12774.1"/>
    </source>
</evidence>
<feature type="chain" id="PRO_5045242313" description="DUF4468 domain-containing protein" evidence="1">
    <location>
        <begin position="21"/>
        <end position="168"/>
    </location>
</feature>
<dbReference type="RefSeq" id="WP_188501072.1">
    <property type="nucleotide sequence ID" value="NZ_BMFP01000003.1"/>
</dbReference>
<keyword evidence="1" id="KW-0732">Signal</keyword>
<evidence type="ECO:0000313" key="3">
    <source>
        <dbReference type="Proteomes" id="UP000634043"/>
    </source>
</evidence>
<protein>
    <recommendedName>
        <fullName evidence="4">DUF4468 domain-containing protein</fullName>
    </recommendedName>
</protein>
<evidence type="ECO:0008006" key="4">
    <source>
        <dbReference type="Google" id="ProtNLM"/>
    </source>
</evidence>
<reference evidence="3" key="1">
    <citation type="journal article" date="2019" name="Int. J. Syst. Evol. Microbiol.">
        <title>The Global Catalogue of Microorganisms (GCM) 10K type strain sequencing project: providing services to taxonomists for standard genome sequencing and annotation.</title>
        <authorList>
            <consortium name="The Broad Institute Genomics Platform"/>
            <consortium name="The Broad Institute Genome Sequencing Center for Infectious Disease"/>
            <person name="Wu L."/>
            <person name="Ma J."/>
        </authorList>
    </citation>
    <scope>NUCLEOTIDE SEQUENCE [LARGE SCALE GENOMIC DNA]</scope>
    <source>
        <strain evidence="3">CGMCC 1.12749</strain>
    </source>
</reference>
<name>A0ABQ1W592_9BACT</name>
<gene>
    <name evidence="2" type="ORF">GCM10011323_16510</name>
</gene>
<sequence length="168" mass="19417">MNLKFTLILIIFLKFSTAFSQEKISVAIVGSDTYIETYSKSYYNSELSLDKAYRLGPGALSTLKQGIKKAIEWSTLNETHQKGFEKEICRFKVMKKELYKFHGYVDGFTSEMTLLFKGYEDGSFDLVIRPYNSSFDKFIEFNDKGMVKKFNNLLHGKSANKEIDDIFN</sequence>
<dbReference type="EMBL" id="BMFP01000003">
    <property type="protein sequence ID" value="GGG12774.1"/>
    <property type="molecule type" value="Genomic_DNA"/>
</dbReference>
<dbReference type="Proteomes" id="UP000634043">
    <property type="component" value="Unassembled WGS sequence"/>
</dbReference>
<keyword evidence="3" id="KW-1185">Reference proteome</keyword>
<accession>A0ABQ1W592</accession>
<evidence type="ECO:0000256" key="1">
    <source>
        <dbReference type="SAM" id="SignalP"/>
    </source>
</evidence>
<organism evidence="2 3">
    <name type="scientific">Pontibacter amylolyticus</name>
    <dbReference type="NCBI Taxonomy" id="1424080"/>
    <lineage>
        <taxon>Bacteria</taxon>
        <taxon>Pseudomonadati</taxon>
        <taxon>Bacteroidota</taxon>
        <taxon>Cytophagia</taxon>
        <taxon>Cytophagales</taxon>
        <taxon>Hymenobacteraceae</taxon>
        <taxon>Pontibacter</taxon>
    </lineage>
</organism>